<dbReference type="Gramene" id="PNW77281">
    <property type="protein sequence ID" value="PNW77281"/>
    <property type="gene ID" value="CHLRE_10g429702v5"/>
</dbReference>
<protein>
    <submittedName>
        <fullName evidence="2">Uncharacterized protein</fullName>
    </submittedName>
</protein>
<dbReference type="KEGG" id="cre:CHLRE_10g429702v5"/>
<accession>A0A2K3D9S1</accession>
<feature type="region of interest" description="Disordered" evidence="1">
    <location>
        <begin position="1"/>
        <end position="26"/>
    </location>
</feature>
<sequence>MNEGGGGSPWGTVQTHTSAGSPESCGGLYKSIQELHHDLSKHGSRLCTQSLVLTSSAEI</sequence>
<dbReference type="EMBL" id="CM008971">
    <property type="protein sequence ID" value="PNW77281.1"/>
    <property type="molecule type" value="Genomic_DNA"/>
</dbReference>
<dbReference type="AlphaFoldDB" id="A0A2K3D9S1"/>
<proteinExistence type="predicted"/>
<organism evidence="2 3">
    <name type="scientific">Chlamydomonas reinhardtii</name>
    <name type="common">Chlamydomonas smithii</name>
    <dbReference type="NCBI Taxonomy" id="3055"/>
    <lineage>
        <taxon>Eukaryota</taxon>
        <taxon>Viridiplantae</taxon>
        <taxon>Chlorophyta</taxon>
        <taxon>core chlorophytes</taxon>
        <taxon>Chlorophyceae</taxon>
        <taxon>CS clade</taxon>
        <taxon>Chlamydomonadales</taxon>
        <taxon>Chlamydomonadaceae</taxon>
        <taxon>Chlamydomonas</taxon>
    </lineage>
</organism>
<evidence type="ECO:0000313" key="2">
    <source>
        <dbReference type="EMBL" id="PNW77281.1"/>
    </source>
</evidence>
<dbReference type="RefSeq" id="XP_042920018.1">
    <property type="nucleotide sequence ID" value="XM_043066621.1"/>
</dbReference>
<evidence type="ECO:0000256" key="1">
    <source>
        <dbReference type="SAM" id="MobiDB-lite"/>
    </source>
</evidence>
<reference evidence="2 3" key="1">
    <citation type="journal article" date="2007" name="Science">
        <title>The Chlamydomonas genome reveals the evolution of key animal and plant functions.</title>
        <authorList>
            <person name="Merchant S.S."/>
            <person name="Prochnik S.E."/>
            <person name="Vallon O."/>
            <person name="Harris E.H."/>
            <person name="Karpowicz S.J."/>
            <person name="Witman G.B."/>
            <person name="Terry A."/>
            <person name="Salamov A."/>
            <person name="Fritz-Laylin L.K."/>
            <person name="Marechal-Drouard L."/>
            <person name="Marshall W.F."/>
            <person name="Qu L.H."/>
            <person name="Nelson D.R."/>
            <person name="Sanderfoot A.A."/>
            <person name="Spalding M.H."/>
            <person name="Kapitonov V.V."/>
            <person name="Ren Q."/>
            <person name="Ferris P."/>
            <person name="Lindquist E."/>
            <person name="Shapiro H."/>
            <person name="Lucas S.M."/>
            <person name="Grimwood J."/>
            <person name="Schmutz J."/>
            <person name="Cardol P."/>
            <person name="Cerutti H."/>
            <person name="Chanfreau G."/>
            <person name="Chen C.L."/>
            <person name="Cognat V."/>
            <person name="Croft M.T."/>
            <person name="Dent R."/>
            <person name="Dutcher S."/>
            <person name="Fernandez E."/>
            <person name="Fukuzawa H."/>
            <person name="Gonzalez-Ballester D."/>
            <person name="Gonzalez-Halphen D."/>
            <person name="Hallmann A."/>
            <person name="Hanikenne M."/>
            <person name="Hippler M."/>
            <person name="Inwood W."/>
            <person name="Jabbari K."/>
            <person name="Kalanon M."/>
            <person name="Kuras R."/>
            <person name="Lefebvre P.A."/>
            <person name="Lemaire S.D."/>
            <person name="Lobanov A.V."/>
            <person name="Lohr M."/>
            <person name="Manuell A."/>
            <person name="Meier I."/>
            <person name="Mets L."/>
            <person name="Mittag M."/>
            <person name="Mittelmeier T."/>
            <person name="Moroney J.V."/>
            <person name="Moseley J."/>
            <person name="Napoli C."/>
            <person name="Nedelcu A.M."/>
            <person name="Niyogi K."/>
            <person name="Novoselov S.V."/>
            <person name="Paulsen I.T."/>
            <person name="Pazour G."/>
            <person name="Purton S."/>
            <person name="Ral J.P."/>
            <person name="Riano-Pachon D.M."/>
            <person name="Riekhof W."/>
            <person name="Rymarquis L."/>
            <person name="Schroda M."/>
            <person name="Stern D."/>
            <person name="Umen J."/>
            <person name="Willows R."/>
            <person name="Wilson N."/>
            <person name="Zimmer S.L."/>
            <person name="Allmer J."/>
            <person name="Balk J."/>
            <person name="Bisova K."/>
            <person name="Chen C.J."/>
            <person name="Elias M."/>
            <person name="Gendler K."/>
            <person name="Hauser C."/>
            <person name="Lamb M.R."/>
            <person name="Ledford H."/>
            <person name="Long J.C."/>
            <person name="Minagawa J."/>
            <person name="Page M.D."/>
            <person name="Pan J."/>
            <person name="Pootakham W."/>
            <person name="Roje S."/>
            <person name="Rose A."/>
            <person name="Stahlberg E."/>
            <person name="Terauchi A.M."/>
            <person name="Yang P."/>
            <person name="Ball S."/>
            <person name="Bowler C."/>
            <person name="Dieckmann C.L."/>
            <person name="Gladyshev V.N."/>
            <person name="Green P."/>
            <person name="Jorgensen R."/>
            <person name="Mayfield S."/>
            <person name="Mueller-Roeber B."/>
            <person name="Rajamani S."/>
            <person name="Sayre R.T."/>
            <person name="Brokstein P."/>
            <person name="Dubchak I."/>
            <person name="Goodstein D."/>
            <person name="Hornick L."/>
            <person name="Huang Y.W."/>
            <person name="Jhaveri J."/>
            <person name="Luo Y."/>
            <person name="Martinez D."/>
            <person name="Ngau W.C."/>
            <person name="Otillar B."/>
            <person name="Poliakov A."/>
            <person name="Porter A."/>
            <person name="Szajkowski L."/>
            <person name="Werner G."/>
            <person name="Zhou K."/>
            <person name="Grigoriev I.V."/>
            <person name="Rokhsar D.S."/>
            <person name="Grossman A.R."/>
        </authorList>
    </citation>
    <scope>NUCLEOTIDE SEQUENCE [LARGE SCALE GENOMIC DNA]</scope>
    <source>
        <strain evidence="3">CC-503</strain>
    </source>
</reference>
<dbReference type="InParanoid" id="A0A2K3D9S1"/>
<evidence type="ECO:0000313" key="3">
    <source>
        <dbReference type="Proteomes" id="UP000006906"/>
    </source>
</evidence>
<feature type="compositionally biased region" description="Polar residues" evidence="1">
    <location>
        <begin position="11"/>
        <end position="21"/>
    </location>
</feature>
<gene>
    <name evidence="2" type="ORF">CHLRE_10g429702v5</name>
</gene>
<dbReference type="Proteomes" id="UP000006906">
    <property type="component" value="Chromosome 10"/>
</dbReference>
<dbReference type="GeneID" id="66054990"/>
<name>A0A2K3D9S1_CHLRE</name>
<keyword evidence="3" id="KW-1185">Reference proteome</keyword>